<dbReference type="SUPFAM" id="SSF55961">
    <property type="entry name" value="Bet v1-like"/>
    <property type="match status" value="1"/>
</dbReference>
<sequence length="173" mass="19855">MIRIETETRIRAPIELCFDMARDIGLHTRTVWPFTREKAAAGVTEGKIGAGELVTFEATHFGIRQKLTSRITGYDRPFIFVDEMVTGAFKSMRHEHRFEEITACETVMRDTLLFEAPLGVAGLLAERLVLKAYMSKFLHYRNRELKKNRRVRGKIIDITDSDRELLRKGNGPA</sequence>
<dbReference type="CDD" id="cd07820">
    <property type="entry name" value="SRPBCC_3"/>
    <property type="match status" value="1"/>
</dbReference>
<dbReference type="GO" id="GO:0051301">
    <property type="term" value="P:cell division"/>
    <property type="evidence" value="ECO:0007669"/>
    <property type="project" value="UniProtKB-KW"/>
</dbReference>
<protein>
    <submittedName>
        <fullName evidence="1">Cell division protein</fullName>
    </submittedName>
</protein>
<dbReference type="RefSeq" id="WP_379276116.1">
    <property type="nucleotide sequence ID" value="NZ_JBHUGT010000023.1"/>
</dbReference>
<organism evidence="1 2">
    <name type="scientific">Paenibacillus thailandensis</name>
    <dbReference type="NCBI Taxonomy" id="393250"/>
    <lineage>
        <taxon>Bacteria</taxon>
        <taxon>Bacillati</taxon>
        <taxon>Bacillota</taxon>
        <taxon>Bacilli</taxon>
        <taxon>Bacillales</taxon>
        <taxon>Paenibacillaceae</taxon>
        <taxon>Paenibacillus</taxon>
    </lineage>
</organism>
<keyword evidence="1" id="KW-0132">Cell division</keyword>
<keyword evidence="2" id="KW-1185">Reference proteome</keyword>
<gene>
    <name evidence="1" type="ORF">ACFSW5_18290</name>
</gene>
<dbReference type="Gene3D" id="3.30.530.20">
    <property type="match status" value="1"/>
</dbReference>
<name>A0ABW5R1M6_9BACL</name>
<dbReference type="InterPro" id="IPR023393">
    <property type="entry name" value="START-like_dom_sf"/>
</dbReference>
<evidence type="ECO:0000313" key="2">
    <source>
        <dbReference type="Proteomes" id="UP001597493"/>
    </source>
</evidence>
<proteinExistence type="predicted"/>
<reference evidence="2" key="1">
    <citation type="journal article" date="2019" name="Int. J. Syst. Evol. Microbiol.">
        <title>The Global Catalogue of Microorganisms (GCM) 10K type strain sequencing project: providing services to taxonomists for standard genome sequencing and annotation.</title>
        <authorList>
            <consortium name="The Broad Institute Genomics Platform"/>
            <consortium name="The Broad Institute Genome Sequencing Center for Infectious Disease"/>
            <person name="Wu L."/>
            <person name="Ma J."/>
        </authorList>
    </citation>
    <scope>NUCLEOTIDE SEQUENCE [LARGE SCALE GENOMIC DNA]</scope>
    <source>
        <strain evidence="2">TISTR 1827</strain>
    </source>
</reference>
<comment type="caution">
    <text evidence="1">The sequence shown here is derived from an EMBL/GenBank/DDBJ whole genome shotgun (WGS) entry which is preliminary data.</text>
</comment>
<dbReference type="Proteomes" id="UP001597493">
    <property type="component" value="Unassembled WGS sequence"/>
</dbReference>
<dbReference type="EMBL" id="JBHUMY010000023">
    <property type="protein sequence ID" value="MFD2662210.1"/>
    <property type="molecule type" value="Genomic_DNA"/>
</dbReference>
<evidence type="ECO:0000313" key="1">
    <source>
        <dbReference type="EMBL" id="MFD2662210.1"/>
    </source>
</evidence>
<accession>A0ABW5R1M6</accession>
<keyword evidence="1" id="KW-0131">Cell cycle</keyword>